<dbReference type="Gene3D" id="1.20.1560.10">
    <property type="entry name" value="ABC transporter type 1, transmembrane domain"/>
    <property type="match status" value="1"/>
</dbReference>
<protein>
    <submittedName>
        <fullName evidence="10">Uncharacterized protein</fullName>
    </submittedName>
</protein>
<dbReference type="GO" id="GO:0016887">
    <property type="term" value="F:ATP hydrolysis activity"/>
    <property type="evidence" value="ECO:0007669"/>
    <property type="project" value="InterPro"/>
</dbReference>
<reference evidence="10" key="1">
    <citation type="submission" date="2023-08" db="EMBL/GenBank/DDBJ databases">
        <authorList>
            <person name="Chen Y."/>
            <person name="Shah S."/>
            <person name="Dougan E. K."/>
            <person name="Thang M."/>
            <person name="Chan C."/>
        </authorList>
    </citation>
    <scope>NUCLEOTIDE SEQUENCE</scope>
</reference>
<dbReference type="SUPFAM" id="SSF52540">
    <property type="entry name" value="P-loop containing nucleoside triphosphate hydrolases"/>
    <property type="match status" value="1"/>
</dbReference>
<dbReference type="Gene3D" id="3.40.50.300">
    <property type="entry name" value="P-loop containing nucleotide triphosphate hydrolases"/>
    <property type="match status" value="1"/>
</dbReference>
<feature type="compositionally biased region" description="Low complexity" evidence="6">
    <location>
        <begin position="393"/>
        <end position="404"/>
    </location>
</feature>
<dbReference type="InterPro" id="IPR036640">
    <property type="entry name" value="ABC1_TM_sf"/>
</dbReference>
<name>A0AA36IGS9_9DINO</name>
<dbReference type="GO" id="GO:0016020">
    <property type="term" value="C:membrane"/>
    <property type="evidence" value="ECO:0007669"/>
    <property type="project" value="InterPro"/>
</dbReference>
<evidence type="ECO:0000256" key="6">
    <source>
        <dbReference type="SAM" id="MobiDB-lite"/>
    </source>
</evidence>
<feature type="transmembrane region" description="Helical" evidence="7">
    <location>
        <begin position="124"/>
        <end position="144"/>
    </location>
</feature>
<dbReference type="PROSITE" id="PS50893">
    <property type="entry name" value="ABC_TRANSPORTER_2"/>
    <property type="match status" value="1"/>
</dbReference>
<dbReference type="InterPro" id="IPR003439">
    <property type="entry name" value="ABC_transporter-like_ATP-bd"/>
</dbReference>
<dbReference type="EMBL" id="CAUJNA010001369">
    <property type="protein sequence ID" value="CAJ1386440.1"/>
    <property type="molecule type" value="Genomic_DNA"/>
</dbReference>
<dbReference type="InterPro" id="IPR011527">
    <property type="entry name" value="ABC1_TM_dom"/>
</dbReference>
<dbReference type="Pfam" id="PF00005">
    <property type="entry name" value="ABC_tran"/>
    <property type="match status" value="1"/>
</dbReference>
<dbReference type="InterPro" id="IPR050835">
    <property type="entry name" value="ABC_transporter_sub-D"/>
</dbReference>
<accession>A0AA36IGS9</accession>
<feature type="domain" description="ABC transporter" evidence="8">
    <location>
        <begin position="437"/>
        <end position="663"/>
    </location>
</feature>
<feature type="transmembrane region" description="Helical" evidence="7">
    <location>
        <begin position="221"/>
        <end position="240"/>
    </location>
</feature>
<keyword evidence="2" id="KW-0813">Transport</keyword>
<dbReference type="Proteomes" id="UP001178507">
    <property type="component" value="Unassembled WGS sequence"/>
</dbReference>
<dbReference type="PANTHER" id="PTHR11384">
    <property type="entry name" value="ATP-BINDING CASSETTE, SUB-FAMILY D MEMBER"/>
    <property type="match status" value="1"/>
</dbReference>
<proteinExistence type="inferred from homology"/>
<evidence type="ECO:0000256" key="1">
    <source>
        <dbReference type="ARBA" id="ARBA00008575"/>
    </source>
</evidence>
<keyword evidence="11" id="KW-1185">Reference proteome</keyword>
<dbReference type="Pfam" id="PF06472">
    <property type="entry name" value="ABC_membrane_2"/>
    <property type="match status" value="1"/>
</dbReference>
<evidence type="ECO:0000313" key="10">
    <source>
        <dbReference type="EMBL" id="CAJ1386440.1"/>
    </source>
</evidence>
<evidence type="ECO:0000256" key="7">
    <source>
        <dbReference type="SAM" id="Phobius"/>
    </source>
</evidence>
<dbReference type="AlphaFoldDB" id="A0AA36IGS9"/>
<keyword evidence="5 7" id="KW-0472">Membrane</keyword>
<evidence type="ECO:0000259" key="8">
    <source>
        <dbReference type="PROSITE" id="PS50893"/>
    </source>
</evidence>
<evidence type="ECO:0000256" key="2">
    <source>
        <dbReference type="ARBA" id="ARBA00022448"/>
    </source>
</evidence>
<evidence type="ECO:0000256" key="3">
    <source>
        <dbReference type="ARBA" id="ARBA00022692"/>
    </source>
</evidence>
<comment type="caution">
    <text evidence="10">The sequence shown here is derived from an EMBL/GenBank/DDBJ whole genome shotgun (WGS) entry which is preliminary data.</text>
</comment>
<evidence type="ECO:0000259" key="9">
    <source>
        <dbReference type="PROSITE" id="PS50929"/>
    </source>
</evidence>
<organism evidence="10 11">
    <name type="scientific">Effrenium voratum</name>
    <dbReference type="NCBI Taxonomy" id="2562239"/>
    <lineage>
        <taxon>Eukaryota</taxon>
        <taxon>Sar</taxon>
        <taxon>Alveolata</taxon>
        <taxon>Dinophyceae</taxon>
        <taxon>Suessiales</taxon>
        <taxon>Symbiodiniaceae</taxon>
        <taxon>Effrenium</taxon>
    </lineage>
</organism>
<dbReference type="PANTHER" id="PTHR11384:SF59">
    <property type="entry name" value="LYSOSOMAL COBALAMIN TRANSPORTER ABCD4"/>
    <property type="match status" value="1"/>
</dbReference>
<evidence type="ECO:0000256" key="4">
    <source>
        <dbReference type="ARBA" id="ARBA00022989"/>
    </source>
</evidence>
<dbReference type="SUPFAM" id="SSF90123">
    <property type="entry name" value="ABC transporter transmembrane region"/>
    <property type="match status" value="1"/>
</dbReference>
<keyword evidence="3 7" id="KW-0812">Transmembrane</keyword>
<dbReference type="GO" id="GO:0140359">
    <property type="term" value="F:ABC-type transporter activity"/>
    <property type="evidence" value="ECO:0007669"/>
    <property type="project" value="InterPro"/>
</dbReference>
<evidence type="ECO:0000313" key="11">
    <source>
        <dbReference type="Proteomes" id="UP001178507"/>
    </source>
</evidence>
<sequence>MEASQAGKCTRCMAWMLNIKYLDTDKQAGDSLKASENEILNRGQPARVSCRRLLHAFAKLFFPYFTDRRTRVKASLLLLCVCGLTYLEVQNSVASAAAMRPLMNSLTAKDVDGFWRAFQHTVWVHARLLPIAFLHAAVVMVLILDWRKYLTTRVLDMYANKGQGYYRLSVQYGNIDNPDQRIAQDIGSFTHSSLNLVTTLCKDILKIAANSVALYEISGTLFWILLGSAVIFGVVSILFASPLMRLQRRILAVEGTLRYVLVRLREHAESVAFFRGYAFENEICKKVLDHAIWVSYKRNFVAALYIITTVISKIALDMLPIVIVGPMYLAGETSFGTIQMAQTLFHNMMQGLLDLGTQFTQIANMGAEAVRVQEIWDALVHIEATDAKKHQPSSSESDSGASTSIDDLENADVISDDDTAEELDLRDLEPSLTEVRLKLQGVTILPPLGQEPLIQNLSLSLLEGQSMLIEGTSGSGKSSLLRAIGGLWTRGSGVIERTKLDRCLFIPQTPYLCLGSLRDNILYPGAESTSEVGDDKVIEALKALGIDHLAERHGLHKELDFEKILSGAREAEDQRLPLAPAETGTGAFGRGATSALDEENERTVYELVKQQCGSYVSVGHRPSLVAMHSLRLRLDRPKGQSYCRGNLTRTRSFEPSPRTAEVSL</sequence>
<dbReference type="InterPro" id="IPR027417">
    <property type="entry name" value="P-loop_NTPase"/>
</dbReference>
<comment type="similarity">
    <text evidence="1">Belongs to the ABC transporter superfamily. ABCD family. Peroxisomal fatty acyl CoA transporter (TC 3.A.1.203) subfamily.</text>
</comment>
<dbReference type="GO" id="GO:0005524">
    <property type="term" value="F:ATP binding"/>
    <property type="evidence" value="ECO:0007669"/>
    <property type="project" value="InterPro"/>
</dbReference>
<feature type="region of interest" description="Disordered" evidence="6">
    <location>
        <begin position="645"/>
        <end position="664"/>
    </location>
</feature>
<feature type="domain" description="ABC transmembrane type-1" evidence="9">
    <location>
        <begin position="180"/>
        <end position="364"/>
    </location>
</feature>
<gene>
    <name evidence="10" type="ORF">EVOR1521_LOCUS12791</name>
</gene>
<dbReference type="PROSITE" id="PS50929">
    <property type="entry name" value="ABC_TM1F"/>
    <property type="match status" value="1"/>
</dbReference>
<evidence type="ECO:0000256" key="5">
    <source>
        <dbReference type="ARBA" id="ARBA00023136"/>
    </source>
</evidence>
<keyword evidence="4 7" id="KW-1133">Transmembrane helix</keyword>
<feature type="region of interest" description="Disordered" evidence="6">
    <location>
        <begin position="387"/>
        <end position="411"/>
    </location>
</feature>